<sequence length="204" mass="22645">MASSTPLILTLTPDNPCNTAITDVDGKVLYSVKTEHGEDSVTYIRNGDDEVLASSKWREILPDKVTVGGKPPISVNDWLHKSIIPFVDEITFKDDAGRKYKWKGWSAGSSLELFTVDDDYKQPIARFLKPHKDHSTDPPTVSPAQLVLDTRAVEIRNTVIISFLLLEKTRRTRETSTQNKADVLGTPALNVLSAQQVVYHNSGV</sequence>
<evidence type="ECO:0000259" key="1">
    <source>
        <dbReference type="Pfam" id="PF20236"/>
    </source>
</evidence>
<dbReference type="OrthoDB" id="3256331at2759"/>
<dbReference type="InterPro" id="IPR046528">
    <property type="entry name" value="DUF6593"/>
</dbReference>
<reference evidence="2 3" key="1">
    <citation type="submission" date="2016-07" db="EMBL/GenBank/DDBJ databases">
        <title>Draft genome of the white-rot fungus Obba rivulosa 3A-2.</title>
        <authorList>
            <consortium name="DOE Joint Genome Institute"/>
            <person name="Miettinen O."/>
            <person name="Riley R."/>
            <person name="Acob R."/>
            <person name="Barry K."/>
            <person name="Cullen D."/>
            <person name="De Vries R."/>
            <person name="Hainaut M."/>
            <person name="Hatakka A."/>
            <person name="Henrissat B."/>
            <person name="Hilden K."/>
            <person name="Kuo R."/>
            <person name="Labutti K."/>
            <person name="Lipzen A."/>
            <person name="Makela M.R."/>
            <person name="Sandor L."/>
            <person name="Spatafora J.W."/>
            <person name="Grigoriev I.V."/>
            <person name="Hibbett D.S."/>
        </authorList>
    </citation>
    <scope>NUCLEOTIDE SEQUENCE [LARGE SCALE GENOMIC DNA]</scope>
    <source>
        <strain evidence="2 3">3A-2</strain>
    </source>
</reference>
<feature type="domain" description="DUF6593" evidence="1">
    <location>
        <begin position="14"/>
        <end position="171"/>
    </location>
</feature>
<gene>
    <name evidence="2" type="ORF">OBBRIDRAFT_576072</name>
</gene>
<evidence type="ECO:0000313" key="3">
    <source>
        <dbReference type="Proteomes" id="UP000250043"/>
    </source>
</evidence>
<dbReference type="EMBL" id="KV722336">
    <property type="protein sequence ID" value="OCH95389.1"/>
    <property type="molecule type" value="Genomic_DNA"/>
</dbReference>
<proteinExistence type="predicted"/>
<dbReference type="Proteomes" id="UP000250043">
    <property type="component" value="Unassembled WGS sequence"/>
</dbReference>
<keyword evidence="3" id="KW-1185">Reference proteome</keyword>
<accession>A0A8E2DT13</accession>
<name>A0A8E2DT13_9APHY</name>
<dbReference type="AlphaFoldDB" id="A0A8E2DT13"/>
<evidence type="ECO:0000313" key="2">
    <source>
        <dbReference type="EMBL" id="OCH95389.1"/>
    </source>
</evidence>
<organism evidence="2 3">
    <name type="scientific">Obba rivulosa</name>
    <dbReference type="NCBI Taxonomy" id="1052685"/>
    <lineage>
        <taxon>Eukaryota</taxon>
        <taxon>Fungi</taxon>
        <taxon>Dikarya</taxon>
        <taxon>Basidiomycota</taxon>
        <taxon>Agaricomycotina</taxon>
        <taxon>Agaricomycetes</taxon>
        <taxon>Polyporales</taxon>
        <taxon>Gelatoporiaceae</taxon>
        <taxon>Obba</taxon>
    </lineage>
</organism>
<dbReference type="Pfam" id="PF20236">
    <property type="entry name" value="DUF6593"/>
    <property type="match status" value="1"/>
</dbReference>
<protein>
    <recommendedName>
        <fullName evidence="1">DUF6593 domain-containing protein</fullName>
    </recommendedName>
</protein>